<evidence type="ECO:0000313" key="2">
    <source>
        <dbReference type="Proteomes" id="UP000244898"/>
    </source>
</evidence>
<dbReference type="AlphaFoldDB" id="A0A2R8C484"/>
<dbReference type="EMBL" id="ONZG01000002">
    <property type="protein sequence ID" value="SPJ27222.1"/>
    <property type="molecule type" value="Genomic_DNA"/>
</dbReference>
<gene>
    <name evidence="1" type="ORF">TRM7615_00705</name>
</gene>
<keyword evidence="2" id="KW-1185">Reference proteome</keyword>
<protein>
    <submittedName>
        <fullName evidence="1">Uncharacterized protein</fullName>
    </submittedName>
</protein>
<sequence length="80" mass="8596">MGPLPAGHPALSRPFAFKHGHALLFAFERSVRQRTSNSSQTQRVGLSRSCGPADHAFPAGSLFFAEFVLMLCRHDAAGAT</sequence>
<organism evidence="1 2">
    <name type="scientific">Falsiruegeria mediterranea M17</name>
    <dbReference type="NCBI Taxonomy" id="1200281"/>
    <lineage>
        <taxon>Bacteria</taxon>
        <taxon>Pseudomonadati</taxon>
        <taxon>Pseudomonadota</taxon>
        <taxon>Alphaproteobacteria</taxon>
        <taxon>Rhodobacterales</taxon>
        <taxon>Roseobacteraceae</taxon>
        <taxon>Falsiruegeria</taxon>
    </lineage>
</organism>
<name>A0A2R8C484_9RHOB</name>
<proteinExistence type="predicted"/>
<dbReference type="Proteomes" id="UP000244898">
    <property type="component" value="Unassembled WGS sequence"/>
</dbReference>
<evidence type="ECO:0000313" key="1">
    <source>
        <dbReference type="EMBL" id="SPJ27222.1"/>
    </source>
</evidence>
<reference evidence="2" key="1">
    <citation type="submission" date="2018-03" db="EMBL/GenBank/DDBJ databases">
        <authorList>
            <person name="Rodrigo-Torres L."/>
            <person name="Arahal R. D."/>
            <person name="Lucena T."/>
        </authorList>
    </citation>
    <scope>NUCLEOTIDE SEQUENCE [LARGE SCALE GENOMIC DNA]</scope>
    <source>
        <strain evidence="2">CECT 7615</strain>
    </source>
</reference>
<accession>A0A2R8C484</accession>